<evidence type="ECO:0000313" key="2">
    <source>
        <dbReference type="Proteomes" id="UP000249467"/>
    </source>
</evidence>
<reference evidence="1 2" key="1">
    <citation type="submission" date="2018-04" db="EMBL/GenBank/DDBJ databases">
        <authorList>
            <person name="Go L.Y."/>
            <person name="Mitchell J.A."/>
        </authorList>
    </citation>
    <scope>NUCLEOTIDE SEQUENCE [LARGE SCALE GENOMIC DNA]</scope>
    <source>
        <strain evidence="1">ULC066bin1</strain>
    </source>
</reference>
<proteinExistence type="predicted"/>
<gene>
    <name evidence="1" type="ORF">DCF19_01670</name>
</gene>
<dbReference type="EMBL" id="QBML01000002">
    <property type="protein sequence ID" value="PZO44484.1"/>
    <property type="molecule type" value="Genomic_DNA"/>
</dbReference>
<organism evidence="1 2">
    <name type="scientific">Pseudanabaena frigida</name>
    <dbReference type="NCBI Taxonomy" id="945775"/>
    <lineage>
        <taxon>Bacteria</taxon>
        <taxon>Bacillati</taxon>
        <taxon>Cyanobacteriota</taxon>
        <taxon>Cyanophyceae</taxon>
        <taxon>Pseudanabaenales</taxon>
        <taxon>Pseudanabaenaceae</taxon>
        <taxon>Pseudanabaena</taxon>
    </lineage>
</organism>
<evidence type="ECO:0000313" key="1">
    <source>
        <dbReference type="EMBL" id="PZO44484.1"/>
    </source>
</evidence>
<accession>A0A2W4WH36</accession>
<sequence>MTVHLPEIGITNCRRAKTLLEEYPQNIVGSFWIMSGYGFDKKEIPSWWIDNHFEDNQAQSIIDGYETGLFDGEHNNPLYLGFCIIVVAAPDNPASLSYVIQHLRMWEGEGIGLLRIMANYNIPAITEVIYPESFLKYRYGYAGERNTYRNLRVSLDHWSVQIWEDYCSYQMSNRGQQIFYEYCKRINVIKDEVQATVEKGSKALVLTEGETDPIYIRTALALLGKTKILDLVDIEWVGASVGQGKSINTGDSGLNNTRDVLLSNPKFLTRKVLLLYDCDTKKQSADYDNLKIRSIPRQENRKIKKGIENLFPDHLFTKEFYTPKTKIGDYGEVNQIQEFQKMRFCTWMCSQKKDAKDFADFKVIVDILNDFLNESLE</sequence>
<name>A0A2W4WH36_9CYAN</name>
<dbReference type="Proteomes" id="UP000249467">
    <property type="component" value="Unassembled WGS sequence"/>
</dbReference>
<comment type="caution">
    <text evidence="1">The sequence shown here is derived from an EMBL/GenBank/DDBJ whole genome shotgun (WGS) entry which is preliminary data.</text>
</comment>
<reference evidence="1 2" key="2">
    <citation type="submission" date="2018-06" db="EMBL/GenBank/DDBJ databases">
        <title>Metagenomic assembly of (sub)arctic Cyanobacteria and their associated microbiome from non-axenic cultures.</title>
        <authorList>
            <person name="Baurain D."/>
        </authorList>
    </citation>
    <scope>NUCLEOTIDE SEQUENCE [LARGE SCALE GENOMIC DNA]</scope>
    <source>
        <strain evidence="1">ULC066bin1</strain>
    </source>
</reference>
<dbReference type="AlphaFoldDB" id="A0A2W4WH36"/>
<protein>
    <submittedName>
        <fullName evidence="1">Uncharacterized protein</fullName>
    </submittedName>
</protein>